<reference evidence="2 3" key="1">
    <citation type="submission" date="2022-03" db="EMBL/GenBank/DDBJ databases">
        <authorList>
            <person name="Jo J.-H."/>
            <person name="Im W.-T."/>
        </authorList>
    </citation>
    <scope>NUCLEOTIDE SEQUENCE [LARGE SCALE GENOMIC DNA]</scope>
    <source>
        <strain evidence="2 3">SM33</strain>
    </source>
</reference>
<name>A0ABS9VIL5_9SPHN</name>
<evidence type="ECO:0000313" key="3">
    <source>
        <dbReference type="Proteomes" id="UP001203058"/>
    </source>
</evidence>
<dbReference type="Proteomes" id="UP001203058">
    <property type="component" value="Unassembled WGS sequence"/>
</dbReference>
<evidence type="ECO:0000259" key="1">
    <source>
        <dbReference type="Pfam" id="PF09204"/>
    </source>
</evidence>
<evidence type="ECO:0000313" key="2">
    <source>
        <dbReference type="EMBL" id="MCH8614523.1"/>
    </source>
</evidence>
<sequence>MSEFDTSDYERLLCDFVERRSSADEHAAQFFKRCQQEGRIDIPETVFLVLDRHQATCDMFTQDADLLADANGLYVDEAGLRRGAAEALVRLRSLDS</sequence>
<dbReference type="InterPro" id="IPR015287">
    <property type="entry name" value="Colicin_D_immunity_dom"/>
</dbReference>
<comment type="caution">
    <text evidence="2">The sequence shown here is derived from an EMBL/GenBank/DDBJ whole genome shotgun (WGS) entry which is preliminary data.</text>
</comment>
<organism evidence="2 3">
    <name type="scientific">Sphingomonas telluris</name>
    <dbReference type="NCBI Taxonomy" id="2907998"/>
    <lineage>
        <taxon>Bacteria</taxon>
        <taxon>Pseudomonadati</taxon>
        <taxon>Pseudomonadota</taxon>
        <taxon>Alphaproteobacteria</taxon>
        <taxon>Sphingomonadales</taxon>
        <taxon>Sphingomonadaceae</taxon>
        <taxon>Sphingomonas</taxon>
    </lineage>
</organism>
<dbReference type="EMBL" id="JAKZHW010000001">
    <property type="protein sequence ID" value="MCH8614523.1"/>
    <property type="molecule type" value="Genomic_DNA"/>
</dbReference>
<accession>A0ABS9VIL5</accession>
<feature type="domain" description="Colicin D immunity protein" evidence="1">
    <location>
        <begin position="8"/>
        <end position="91"/>
    </location>
</feature>
<protein>
    <recommendedName>
        <fullName evidence="1">Colicin D immunity protein domain-containing protein</fullName>
    </recommendedName>
</protein>
<dbReference type="Pfam" id="PF09204">
    <property type="entry name" value="Colicin_immun"/>
    <property type="match status" value="1"/>
</dbReference>
<dbReference type="RefSeq" id="WP_241444626.1">
    <property type="nucleotide sequence ID" value="NZ_JAKZHW010000001.1"/>
</dbReference>
<proteinExistence type="predicted"/>
<keyword evidence="3" id="KW-1185">Reference proteome</keyword>
<gene>
    <name evidence="2" type="ORF">LZ016_00160</name>
</gene>